<dbReference type="Gramene" id="Pp3c7_9172V3.1">
    <property type="protein sequence ID" value="Pp3c7_9172V3.1"/>
    <property type="gene ID" value="Pp3c7_9172"/>
</dbReference>
<dbReference type="PANTHER" id="PTHR14885:SF1">
    <property type="entry name" value="CILIA- AND FLAGELLA-ASSOCIATED PROTEIN 43"/>
    <property type="match status" value="1"/>
</dbReference>
<dbReference type="STRING" id="3218.A0A2K1KB22"/>
<keyword evidence="7" id="KW-0206">Cytoskeleton</keyword>
<gene>
    <name evidence="9" type="ORF">PHYPA_010161</name>
</gene>
<dbReference type="EnsemblPlants" id="Pp3c7_9172V3.1">
    <property type="protein sequence ID" value="Pp3c7_9172V3.1"/>
    <property type="gene ID" value="Pp3c7_9172"/>
</dbReference>
<evidence type="ECO:0000256" key="7">
    <source>
        <dbReference type="ARBA" id="ARBA00023212"/>
    </source>
</evidence>
<evidence type="ECO:0000313" key="11">
    <source>
        <dbReference type="Proteomes" id="UP000006727"/>
    </source>
</evidence>
<dbReference type="GO" id="GO:0005856">
    <property type="term" value="C:cytoskeleton"/>
    <property type="evidence" value="ECO:0007669"/>
    <property type="project" value="UniProtKB-SubCell"/>
</dbReference>
<dbReference type="Pfam" id="PF25828">
    <property type="entry name" value="CC_Cfap43"/>
    <property type="match status" value="1"/>
</dbReference>
<accession>A0A2K1KB22</accession>
<reference evidence="9 11" key="2">
    <citation type="journal article" date="2018" name="Plant J.">
        <title>The Physcomitrella patens chromosome-scale assembly reveals moss genome structure and evolution.</title>
        <authorList>
            <person name="Lang D."/>
            <person name="Ullrich K.K."/>
            <person name="Murat F."/>
            <person name="Fuchs J."/>
            <person name="Jenkins J."/>
            <person name="Haas F.B."/>
            <person name="Piednoel M."/>
            <person name="Gundlach H."/>
            <person name="Van Bel M."/>
            <person name="Meyberg R."/>
            <person name="Vives C."/>
            <person name="Morata J."/>
            <person name="Symeonidi A."/>
            <person name="Hiss M."/>
            <person name="Muchero W."/>
            <person name="Kamisugi Y."/>
            <person name="Saleh O."/>
            <person name="Blanc G."/>
            <person name="Decker E.L."/>
            <person name="van Gessel N."/>
            <person name="Grimwood J."/>
            <person name="Hayes R.D."/>
            <person name="Graham S.W."/>
            <person name="Gunter L.E."/>
            <person name="McDaniel S.F."/>
            <person name="Hoernstein S.N.W."/>
            <person name="Larsson A."/>
            <person name="Li F.W."/>
            <person name="Perroud P.F."/>
            <person name="Phillips J."/>
            <person name="Ranjan P."/>
            <person name="Rokshar D.S."/>
            <person name="Rothfels C.J."/>
            <person name="Schneider L."/>
            <person name="Shu S."/>
            <person name="Stevenson D.W."/>
            <person name="Thummler F."/>
            <person name="Tillich M."/>
            <person name="Villarreal Aguilar J.C."/>
            <person name="Widiez T."/>
            <person name="Wong G.K."/>
            <person name="Wymore A."/>
            <person name="Zhang Y."/>
            <person name="Zimmer A.D."/>
            <person name="Quatrano R.S."/>
            <person name="Mayer K.F.X."/>
            <person name="Goodstein D."/>
            <person name="Casacuberta J.M."/>
            <person name="Vandepoele K."/>
            <person name="Reski R."/>
            <person name="Cuming A.C."/>
            <person name="Tuskan G.A."/>
            <person name="Maumus F."/>
            <person name="Salse J."/>
            <person name="Schmutz J."/>
            <person name="Rensing S.A."/>
        </authorList>
    </citation>
    <scope>NUCLEOTIDE SEQUENCE [LARGE SCALE GENOMIC DNA]</scope>
    <source>
        <strain evidence="10 11">cv. Gransden 2004</strain>
    </source>
</reference>
<reference evidence="9 11" key="1">
    <citation type="journal article" date="2008" name="Science">
        <title>The Physcomitrella genome reveals evolutionary insights into the conquest of land by plants.</title>
        <authorList>
            <person name="Rensing S."/>
            <person name="Lang D."/>
            <person name="Zimmer A."/>
            <person name="Terry A."/>
            <person name="Salamov A."/>
            <person name="Shapiro H."/>
            <person name="Nishiyama T."/>
            <person name="Perroud P.-F."/>
            <person name="Lindquist E."/>
            <person name="Kamisugi Y."/>
            <person name="Tanahashi T."/>
            <person name="Sakakibara K."/>
            <person name="Fujita T."/>
            <person name="Oishi K."/>
            <person name="Shin-I T."/>
            <person name="Kuroki Y."/>
            <person name="Toyoda A."/>
            <person name="Suzuki Y."/>
            <person name="Hashimoto A."/>
            <person name="Yamaguchi K."/>
            <person name="Sugano A."/>
            <person name="Kohara Y."/>
            <person name="Fujiyama A."/>
            <person name="Anterola A."/>
            <person name="Aoki S."/>
            <person name="Ashton N."/>
            <person name="Barbazuk W.B."/>
            <person name="Barker E."/>
            <person name="Bennetzen J."/>
            <person name="Bezanilla M."/>
            <person name="Blankenship R."/>
            <person name="Cho S.H."/>
            <person name="Dutcher S."/>
            <person name="Estelle M."/>
            <person name="Fawcett J.A."/>
            <person name="Gundlach H."/>
            <person name="Hanada K."/>
            <person name="Heyl A."/>
            <person name="Hicks K.A."/>
            <person name="Hugh J."/>
            <person name="Lohr M."/>
            <person name="Mayer K."/>
            <person name="Melkozernov A."/>
            <person name="Murata T."/>
            <person name="Nelson D."/>
            <person name="Pils B."/>
            <person name="Prigge M."/>
            <person name="Reiss B."/>
            <person name="Renner T."/>
            <person name="Rombauts S."/>
            <person name="Rushton P."/>
            <person name="Sanderfoot A."/>
            <person name="Schween G."/>
            <person name="Shiu S.-H."/>
            <person name="Stueber K."/>
            <person name="Theodoulou F.L."/>
            <person name="Tu H."/>
            <person name="Van de Peer Y."/>
            <person name="Verrier P.J."/>
            <person name="Waters E."/>
            <person name="Wood A."/>
            <person name="Yang L."/>
            <person name="Cove D."/>
            <person name="Cuming A."/>
            <person name="Hasebe M."/>
            <person name="Lucas S."/>
            <person name="Mishler D.B."/>
            <person name="Reski R."/>
            <person name="Grigoriev I."/>
            <person name="Quatrano R.S."/>
            <person name="Boore J.L."/>
        </authorList>
    </citation>
    <scope>NUCLEOTIDE SEQUENCE [LARGE SCALE GENOMIC DNA]</scope>
    <source>
        <strain evidence="10 11">cv. Gransden 2004</strain>
    </source>
</reference>
<evidence type="ECO:0000256" key="2">
    <source>
        <dbReference type="ARBA" id="ARBA00004245"/>
    </source>
</evidence>
<dbReference type="GO" id="GO:0005929">
    <property type="term" value="C:cilium"/>
    <property type="evidence" value="ECO:0007669"/>
    <property type="project" value="UniProtKB-SubCell"/>
</dbReference>
<dbReference type="InParanoid" id="A0A2K1KB22"/>
<dbReference type="PANTHER" id="PTHR14885">
    <property type="entry name" value="CILIA- AND FLAGELLA-ASSOCIATED PROTEIN 43-RELATED"/>
    <property type="match status" value="1"/>
</dbReference>
<name>A0A2K1KB22_PHYPA</name>
<keyword evidence="5" id="KW-0677">Repeat</keyword>
<proteinExistence type="predicted"/>
<dbReference type="AlphaFoldDB" id="A0A2K1KB22"/>
<protein>
    <submittedName>
        <fullName evidence="9 10">Uncharacterized protein</fullName>
    </submittedName>
</protein>
<sequence length="165" mass="18797">MQLREIRSAFNKQLAQARSNKVSLISRVSEMKTRILDLHKMLSQPGVYPWPDLNEVVDSMPNIFTVADDEVLVEKHLNKAERQRALQLAHFEEQQARLLAGNDACERALMDMMGGILEKKLEVVGAEEQIKLPAWMEGNPKKFTKEQHLEIKAFDAMLKVPTTAT</sequence>
<keyword evidence="11" id="KW-1185">Reference proteome</keyword>
<reference evidence="10" key="3">
    <citation type="submission" date="2020-12" db="UniProtKB">
        <authorList>
            <consortium name="EnsemblPlants"/>
        </authorList>
    </citation>
    <scope>IDENTIFICATION</scope>
</reference>
<keyword evidence="8" id="KW-0966">Cell projection</keyword>
<comment type="subcellular location">
    <subcellularLocation>
        <location evidence="1">Cell projection</location>
        <location evidence="1">Cilium</location>
    </subcellularLocation>
    <subcellularLocation>
        <location evidence="2">Cytoplasm</location>
        <location evidence="2">Cytoskeleton</location>
    </subcellularLocation>
</comment>
<evidence type="ECO:0000313" key="10">
    <source>
        <dbReference type="EnsemblPlants" id="Pp3c7_9172V3.1"/>
    </source>
</evidence>
<organism evidence="9">
    <name type="scientific">Physcomitrium patens</name>
    <name type="common">Spreading-leaved earth moss</name>
    <name type="synonym">Physcomitrella patens</name>
    <dbReference type="NCBI Taxonomy" id="3218"/>
    <lineage>
        <taxon>Eukaryota</taxon>
        <taxon>Viridiplantae</taxon>
        <taxon>Streptophyta</taxon>
        <taxon>Embryophyta</taxon>
        <taxon>Bryophyta</taxon>
        <taxon>Bryophytina</taxon>
        <taxon>Bryopsida</taxon>
        <taxon>Funariidae</taxon>
        <taxon>Funariales</taxon>
        <taxon>Funariaceae</taxon>
        <taxon>Physcomitrium</taxon>
    </lineage>
</organism>
<evidence type="ECO:0000256" key="1">
    <source>
        <dbReference type="ARBA" id="ARBA00004138"/>
    </source>
</evidence>
<evidence type="ECO:0000256" key="6">
    <source>
        <dbReference type="ARBA" id="ARBA00023054"/>
    </source>
</evidence>
<dbReference type="EMBL" id="ABEU02000007">
    <property type="protein sequence ID" value="PNR50975.1"/>
    <property type="molecule type" value="Genomic_DNA"/>
</dbReference>
<dbReference type="Proteomes" id="UP000006727">
    <property type="component" value="Chromosome 7"/>
</dbReference>
<keyword evidence="4" id="KW-0853">WD repeat</keyword>
<evidence type="ECO:0000256" key="5">
    <source>
        <dbReference type="ARBA" id="ARBA00022737"/>
    </source>
</evidence>
<keyword evidence="3" id="KW-0963">Cytoplasm</keyword>
<keyword evidence="6" id="KW-0175">Coiled coil</keyword>
<evidence type="ECO:0000313" key="9">
    <source>
        <dbReference type="EMBL" id="PNR50975.1"/>
    </source>
</evidence>
<evidence type="ECO:0000256" key="8">
    <source>
        <dbReference type="ARBA" id="ARBA00023273"/>
    </source>
</evidence>
<evidence type="ECO:0000256" key="4">
    <source>
        <dbReference type="ARBA" id="ARBA00022574"/>
    </source>
</evidence>
<evidence type="ECO:0000256" key="3">
    <source>
        <dbReference type="ARBA" id="ARBA00022490"/>
    </source>
</evidence>